<dbReference type="Proteomes" id="UP000264062">
    <property type="component" value="Unassembled WGS sequence"/>
</dbReference>
<evidence type="ECO:0000313" key="3">
    <source>
        <dbReference type="Proteomes" id="UP000264062"/>
    </source>
</evidence>
<gene>
    <name evidence="2" type="ORF">DCW38_02435</name>
</gene>
<dbReference type="SUPFAM" id="SSF49265">
    <property type="entry name" value="Fibronectin type III"/>
    <property type="match status" value="1"/>
</dbReference>
<dbReference type="NCBIfam" id="TIGR04183">
    <property type="entry name" value="Por_Secre_tail"/>
    <property type="match status" value="1"/>
</dbReference>
<protein>
    <recommendedName>
        <fullName evidence="1">Secretion system C-terminal sorting domain-containing protein</fullName>
    </recommendedName>
</protein>
<name>A0A350H905_UNCW3</name>
<reference evidence="2 3" key="1">
    <citation type="journal article" date="2018" name="Nat. Biotechnol.">
        <title>A standardized bacterial taxonomy based on genome phylogeny substantially revises the tree of life.</title>
        <authorList>
            <person name="Parks D.H."/>
            <person name="Chuvochina M."/>
            <person name="Waite D.W."/>
            <person name="Rinke C."/>
            <person name="Skarshewski A."/>
            <person name="Chaumeil P.A."/>
            <person name="Hugenholtz P."/>
        </authorList>
    </citation>
    <scope>NUCLEOTIDE SEQUENCE [LARGE SCALE GENOMIC DNA]</scope>
    <source>
        <strain evidence="2">UBA9956</strain>
    </source>
</reference>
<proteinExistence type="predicted"/>
<dbReference type="EMBL" id="DMZY01000076">
    <property type="protein sequence ID" value="HAV92021.1"/>
    <property type="molecule type" value="Genomic_DNA"/>
</dbReference>
<sequence>MGPGQGAWTPPILITDTANYAAYMPTIAVNNAGDKVTVIAYDATGGIGSNYSTDYGMTWHTYNLPTSLNDSIWGPDVCAARWGSGDDVHAIIGMSWYDEMRYDIAGASAAFFEGYSMSTNGGQTWSVVKGLYNGDGRPAIPSINGDTFTYYIDNLPGNGVANYSPVKAYLDQGTGYWADSKGDIDNGYYGFGTWWYWWDEEYYEESHTLFYAIPMADLFVDYYVQPGGDLYTFPWQGQSIIFGFKRDADAEFTYDYIDVHDSIILNTSGNSATWRGNLFSANISYDVSDGTVYIIYQDYVDTAVGEACIEALRINNNEIYRATLVLNTASYTTEVASYITDDGYAHITICPGVIDSIYYKSVDVKDPLLLWTYIGTSSYSYNPSDTIDPTAFNLISPSGNITDNTPTYLWHSSYDEHFKNYQLNVNGTLKATLTDTTWTQPTSIADGQYIWYVTAYDSFSNSKQSTKRDTFRIDLTKPSIPSLVSPSNNAYTTSNTFVWRKATDNFSGVKNYEIWYDDDSLFGSHSSQETTDTTYTAILINQRYFWKVRAKDNFDNVGDWSARRTFVYDIVASSAFSLISPDSNITDNTPTFIWHKSNDLFFRYYRLYINGSLKTTLIDTTYTDGAAFNDGEYAWFVEASDSAGNTTNSTQTDTFGIDMTKPDAPVLVNPLNNSCSNVNTFIWNRATDNFSGVKNYEIWYDDDSLFGSPSVQMPADTTCTAILSEQIYFWRVRAIDNCDNIGNWSTRWSFEYDSTIPAVPILANPIGDAEIGDSTVFFDWSAVAKTKTTTFADENSDDRTINATQINYIIQIDTSTAFISPYYTDGILEDSITLKITAGGKYYWRVKAYDEAGNQGSWTNADSFRLDAKGPSTPILVSPLDNTSSATGIFVWNASADDYSGVKEYTLWYDEDSMFASSETITVTDTTHTAVLSDYVYYWKVKATDNYDNMGDWSAVWSFDYSPVGITDKFILDTEERCKTELSVSMNEIRYTTVTTDNKLMIYDIAGKQIFSAIESRIGQHKYSTSKLSSGIYFVKFRDAEKEINKKLVIIK</sequence>
<dbReference type="Pfam" id="PF18962">
    <property type="entry name" value="Por_Secre_tail"/>
    <property type="match status" value="1"/>
</dbReference>
<dbReference type="InterPro" id="IPR026444">
    <property type="entry name" value="Secre_tail"/>
</dbReference>
<feature type="domain" description="Secretion system C-terminal sorting" evidence="1">
    <location>
        <begin position="994"/>
        <end position="1050"/>
    </location>
</feature>
<evidence type="ECO:0000313" key="2">
    <source>
        <dbReference type="EMBL" id="HAV92021.1"/>
    </source>
</evidence>
<dbReference type="Gene3D" id="2.60.40.10">
    <property type="entry name" value="Immunoglobulins"/>
    <property type="match status" value="6"/>
</dbReference>
<evidence type="ECO:0000259" key="1">
    <source>
        <dbReference type="Pfam" id="PF18962"/>
    </source>
</evidence>
<accession>A0A350H905</accession>
<dbReference type="InterPro" id="IPR036116">
    <property type="entry name" value="FN3_sf"/>
</dbReference>
<dbReference type="AlphaFoldDB" id="A0A350H905"/>
<organism evidence="2 3">
    <name type="scientific">candidate division WOR-3 bacterium</name>
    <dbReference type="NCBI Taxonomy" id="2052148"/>
    <lineage>
        <taxon>Bacteria</taxon>
        <taxon>Bacteria division WOR-3</taxon>
    </lineage>
</organism>
<dbReference type="InterPro" id="IPR013783">
    <property type="entry name" value="Ig-like_fold"/>
</dbReference>
<comment type="caution">
    <text evidence="2">The sequence shown here is derived from an EMBL/GenBank/DDBJ whole genome shotgun (WGS) entry which is preliminary data.</text>
</comment>